<dbReference type="InterPro" id="IPR050199">
    <property type="entry name" value="IgHV"/>
</dbReference>
<dbReference type="GO" id="GO:0002250">
    <property type="term" value="P:adaptive immune response"/>
    <property type="evidence" value="ECO:0007669"/>
    <property type="project" value="UniProtKB-KW"/>
</dbReference>
<keyword evidence="8" id="KW-1185">Reference proteome</keyword>
<dbReference type="InterPro" id="IPR013783">
    <property type="entry name" value="Ig-like_fold"/>
</dbReference>
<evidence type="ECO:0000256" key="2">
    <source>
        <dbReference type="ARBA" id="ARBA00023130"/>
    </source>
</evidence>
<accession>A0A7J7EL76</accession>
<keyword evidence="3" id="KW-1280">Immunoglobulin</keyword>
<protein>
    <recommendedName>
        <fullName evidence="6">Immunoglobulin V-set domain-containing protein</fullName>
    </recommendedName>
</protein>
<dbReference type="InterPro" id="IPR013106">
    <property type="entry name" value="Ig_V-set"/>
</dbReference>
<evidence type="ECO:0000313" key="7">
    <source>
        <dbReference type="EMBL" id="KAF5916453.1"/>
    </source>
</evidence>
<reference evidence="7 8" key="1">
    <citation type="journal article" date="2020" name="Mol. Biol. Evol.">
        <title>Interspecific Gene Flow and the Evolution of Specialization in Black and White Rhinoceros.</title>
        <authorList>
            <person name="Moodley Y."/>
            <person name="Westbury M.V."/>
            <person name="Russo I.M."/>
            <person name="Gopalakrishnan S."/>
            <person name="Rakotoarivelo A."/>
            <person name="Olsen R.A."/>
            <person name="Prost S."/>
            <person name="Tunstall T."/>
            <person name="Ryder O.A."/>
            <person name="Dalen L."/>
            <person name="Bruford M.W."/>
        </authorList>
    </citation>
    <scope>NUCLEOTIDE SEQUENCE [LARGE SCALE GENOMIC DNA]</scope>
    <source>
        <strain evidence="7">SBR-YM</strain>
        <tissue evidence="7">Skin</tissue>
    </source>
</reference>
<dbReference type="Pfam" id="PF07686">
    <property type="entry name" value="V-set"/>
    <property type="match status" value="1"/>
</dbReference>
<gene>
    <name evidence="7" type="ORF">HPG69_006857</name>
</gene>
<feature type="region of interest" description="Disordered" evidence="4">
    <location>
        <begin position="142"/>
        <end position="164"/>
    </location>
</feature>
<comment type="caution">
    <text evidence="7">The sequence shown here is derived from an EMBL/GenBank/DDBJ whole genome shotgun (WGS) entry which is preliminary data.</text>
</comment>
<evidence type="ECO:0000256" key="3">
    <source>
        <dbReference type="ARBA" id="ARBA00043265"/>
    </source>
</evidence>
<feature type="signal peptide" evidence="5">
    <location>
        <begin position="1"/>
        <end position="19"/>
    </location>
</feature>
<evidence type="ECO:0000259" key="6">
    <source>
        <dbReference type="SMART" id="SM00406"/>
    </source>
</evidence>
<keyword evidence="2" id="KW-1064">Adaptive immunity</keyword>
<organism evidence="7 8">
    <name type="scientific">Diceros bicornis minor</name>
    <name type="common">South-central black rhinoceros</name>
    <dbReference type="NCBI Taxonomy" id="77932"/>
    <lineage>
        <taxon>Eukaryota</taxon>
        <taxon>Metazoa</taxon>
        <taxon>Chordata</taxon>
        <taxon>Craniata</taxon>
        <taxon>Vertebrata</taxon>
        <taxon>Euteleostomi</taxon>
        <taxon>Mammalia</taxon>
        <taxon>Eutheria</taxon>
        <taxon>Laurasiatheria</taxon>
        <taxon>Perissodactyla</taxon>
        <taxon>Rhinocerotidae</taxon>
        <taxon>Diceros</taxon>
    </lineage>
</organism>
<dbReference type="AlphaFoldDB" id="A0A7J7EL76"/>
<evidence type="ECO:0000313" key="8">
    <source>
        <dbReference type="Proteomes" id="UP000551758"/>
    </source>
</evidence>
<dbReference type="SMART" id="SM00406">
    <property type="entry name" value="IGv"/>
    <property type="match status" value="1"/>
</dbReference>
<dbReference type="GO" id="GO:0005576">
    <property type="term" value="C:extracellular region"/>
    <property type="evidence" value="ECO:0007669"/>
    <property type="project" value="UniProtKB-ARBA"/>
</dbReference>
<keyword evidence="1" id="KW-0391">Immunity</keyword>
<sequence>MRPLGLLLCLVTAPEGAAAGVGPRTGEALTDPLPHLCCLWILHHNQILLLELDHQPPGKSLEYMGHIYSNGNTIYTPSLTSRTSTSIDTSKNQFSLQLNLVTTEDTAMYYCVWGTVRGSQCEPRHKPLCRGTLGAEVQGTLKTTRGHSAPPGGTQVPQSTETSPRGRSYFSECCNCNQTPPGLSHPLWGTVLAETPNPRASYIVQRQESGPGLVKPSQTLSLTCTVSGFSITSSYYGWIWIC</sequence>
<dbReference type="Gene3D" id="2.60.40.10">
    <property type="entry name" value="Immunoglobulins"/>
    <property type="match status" value="2"/>
</dbReference>
<dbReference type="SUPFAM" id="SSF48726">
    <property type="entry name" value="Immunoglobulin"/>
    <property type="match status" value="2"/>
</dbReference>
<dbReference type="EMBL" id="JACDTQ010002713">
    <property type="protein sequence ID" value="KAF5916453.1"/>
    <property type="molecule type" value="Genomic_DNA"/>
</dbReference>
<name>A0A7J7EL76_DICBM</name>
<evidence type="ECO:0000256" key="1">
    <source>
        <dbReference type="ARBA" id="ARBA00022859"/>
    </source>
</evidence>
<feature type="chain" id="PRO_5029596911" description="Immunoglobulin V-set domain-containing protein" evidence="5">
    <location>
        <begin position="20"/>
        <end position="242"/>
    </location>
</feature>
<dbReference type="Proteomes" id="UP000551758">
    <property type="component" value="Unassembled WGS sequence"/>
</dbReference>
<keyword evidence="5" id="KW-0732">Signal</keyword>
<feature type="domain" description="Immunoglobulin V-set" evidence="6">
    <location>
        <begin position="42"/>
        <end position="113"/>
    </location>
</feature>
<evidence type="ECO:0000256" key="5">
    <source>
        <dbReference type="SAM" id="SignalP"/>
    </source>
</evidence>
<evidence type="ECO:0000256" key="4">
    <source>
        <dbReference type="SAM" id="MobiDB-lite"/>
    </source>
</evidence>
<dbReference type="GO" id="GO:0019814">
    <property type="term" value="C:immunoglobulin complex"/>
    <property type="evidence" value="ECO:0007669"/>
    <property type="project" value="UniProtKB-KW"/>
</dbReference>
<proteinExistence type="predicted"/>
<dbReference type="PANTHER" id="PTHR23266">
    <property type="entry name" value="IMMUNOGLOBULIN HEAVY CHAIN"/>
    <property type="match status" value="1"/>
</dbReference>
<dbReference type="InterPro" id="IPR036179">
    <property type="entry name" value="Ig-like_dom_sf"/>
</dbReference>
<feature type="compositionally biased region" description="Polar residues" evidence="4">
    <location>
        <begin position="155"/>
        <end position="164"/>
    </location>
</feature>